<dbReference type="Proteomes" id="UP001596047">
    <property type="component" value="Unassembled WGS sequence"/>
</dbReference>
<gene>
    <name evidence="2" type="ORF">ACFPYJ_10665</name>
</gene>
<dbReference type="PROSITE" id="PS51257">
    <property type="entry name" value="PROKAR_LIPOPROTEIN"/>
    <property type="match status" value="1"/>
</dbReference>
<name>A0ABW0VYL0_9BACL</name>
<feature type="signal peptide" evidence="1">
    <location>
        <begin position="1"/>
        <end position="24"/>
    </location>
</feature>
<organism evidence="2 3">
    <name type="scientific">Paenibacillus solisilvae</name>
    <dbReference type="NCBI Taxonomy" id="2486751"/>
    <lineage>
        <taxon>Bacteria</taxon>
        <taxon>Bacillati</taxon>
        <taxon>Bacillota</taxon>
        <taxon>Bacilli</taxon>
        <taxon>Bacillales</taxon>
        <taxon>Paenibacillaceae</taxon>
        <taxon>Paenibacillus</taxon>
    </lineage>
</organism>
<protein>
    <recommendedName>
        <fullName evidence="4">Lipoprotein</fullName>
    </recommendedName>
</protein>
<dbReference type="EMBL" id="JBHSOW010000038">
    <property type="protein sequence ID" value="MFC5649586.1"/>
    <property type="molecule type" value="Genomic_DNA"/>
</dbReference>
<accession>A0ABW0VYL0</accession>
<reference evidence="3" key="1">
    <citation type="journal article" date="2019" name="Int. J. Syst. Evol. Microbiol.">
        <title>The Global Catalogue of Microorganisms (GCM) 10K type strain sequencing project: providing services to taxonomists for standard genome sequencing and annotation.</title>
        <authorList>
            <consortium name="The Broad Institute Genomics Platform"/>
            <consortium name="The Broad Institute Genome Sequencing Center for Infectious Disease"/>
            <person name="Wu L."/>
            <person name="Ma J."/>
        </authorList>
    </citation>
    <scope>NUCLEOTIDE SEQUENCE [LARGE SCALE GENOMIC DNA]</scope>
    <source>
        <strain evidence="3">CGMCC 1.3240</strain>
    </source>
</reference>
<evidence type="ECO:0000256" key="1">
    <source>
        <dbReference type="SAM" id="SignalP"/>
    </source>
</evidence>
<keyword evidence="3" id="KW-1185">Reference proteome</keyword>
<proteinExistence type="predicted"/>
<feature type="chain" id="PRO_5046006969" description="Lipoprotein" evidence="1">
    <location>
        <begin position="25"/>
        <end position="133"/>
    </location>
</feature>
<dbReference type="RefSeq" id="WP_379188117.1">
    <property type="nucleotide sequence ID" value="NZ_JBHSOW010000038.1"/>
</dbReference>
<sequence>MYKKIAMVITLCCCVIGMSACGKAAVEGQNVVAHMEQASKVNEVAETTQVTEKTSSCETPPKILVWSNKTYYLKEMHSTAEPGTHFGYMKCENGSYAQTISDTAENNVYSAGPSKDLLYYGERGFALYSLTLR</sequence>
<keyword evidence="1" id="KW-0732">Signal</keyword>
<comment type="caution">
    <text evidence="2">The sequence shown here is derived from an EMBL/GenBank/DDBJ whole genome shotgun (WGS) entry which is preliminary data.</text>
</comment>
<evidence type="ECO:0008006" key="4">
    <source>
        <dbReference type="Google" id="ProtNLM"/>
    </source>
</evidence>
<evidence type="ECO:0000313" key="2">
    <source>
        <dbReference type="EMBL" id="MFC5649586.1"/>
    </source>
</evidence>
<evidence type="ECO:0000313" key="3">
    <source>
        <dbReference type="Proteomes" id="UP001596047"/>
    </source>
</evidence>